<comment type="catalytic activity">
    <reaction evidence="4 6">
        <text>L-methionyl-[protein] + [thioredoxin]-disulfide + H2O = L-methionyl-(R)-S-oxide-[protein] + [thioredoxin]-dithiol</text>
        <dbReference type="Rhea" id="RHEA:24164"/>
        <dbReference type="Rhea" id="RHEA-COMP:10698"/>
        <dbReference type="Rhea" id="RHEA-COMP:10700"/>
        <dbReference type="Rhea" id="RHEA-COMP:12313"/>
        <dbReference type="Rhea" id="RHEA-COMP:12314"/>
        <dbReference type="ChEBI" id="CHEBI:15377"/>
        <dbReference type="ChEBI" id="CHEBI:16044"/>
        <dbReference type="ChEBI" id="CHEBI:29950"/>
        <dbReference type="ChEBI" id="CHEBI:45764"/>
        <dbReference type="ChEBI" id="CHEBI:50058"/>
        <dbReference type="EC" id="1.8.4.12"/>
    </reaction>
</comment>
<dbReference type="NCBIfam" id="TIGR00357">
    <property type="entry name" value="peptide-methionine (R)-S-oxide reductase MsrB"/>
    <property type="match status" value="1"/>
</dbReference>
<dbReference type="PANTHER" id="PTHR43774">
    <property type="entry name" value="PEPTIDE METHIONINE SULFOXIDE REDUCTASE"/>
    <property type="match status" value="1"/>
</dbReference>
<evidence type="ECO:0000256" key="1">
    <source>
        <dbReference type="ARBA" id="ARBA00023002"/>
    </source>
</evidence>
<protein>
    <recommendedName>
        <fullName evidence="6 7">Multifunctional fusion protein</fullName>
    </recommendedName>
    <domain>
        <recommendedName>
            <fullName evidence="7">Peptide methionine sulfoxide reductase MsrA</fullName>
            <shortName evidence="7">Protein-methionine-S-oxide reductase</shortName>
            <ecNumber evidence="7">1.8.4.11</ecNumber>
        </recommendedName>
        <alternativeName>
            <fullName evidence="7">Peptide-methionine (S)-S-oxide reductase</fullName>
            <shortName evidence="7">Peptide Met(O) reductase</shortName>
        </alternativeName>
    </domain>
    <domain>
        <recommendedName>
            <fullName evidence="6">Peptide methionine sulfoxide reductase MsrB</fullName>
            <ecNumber evidence="6">1.8.4.12</ecNumber>
        </recommendedName>
        <alternativeName>
            <fullName evidence="6">Peptide-methionine (R)-S-oxide reductase</fullName>
        </alternativeName>
    </domain>
</protein>
<dbReference type="Pfam" id="PF01625">
    <property type="entry name" value="PMSR"/>
    <property type="match status" value="1"/>
</dbReference>
<evidence type="ECO:0000256" key="3">
    <source>
        <dbReference type="ARBA" id="ARBA00047806"/>
    </source>
</evidence>
<dbReference type="EMBL" id="JAAZON010000024">
    <property type="protein sequence ID" value="NMC61659.1"/>
    <property type="molecule type" value="Genomic_DNA"/>
</dbReference>
<feature type="active site" description="Nucleophile" evidence="6">
    <location>
        <position position="132"/>
    </location>
</feature>
<evidence type="ECO:0000256" key="6">
    <source>
        <dbReference type="HAMAP-Rule" id="MF_01400"/>
    </source>
</evidence>
<dbReference type="SUPFAM" id="SSF51316">
    <property type="entry name" value="Mss4-like"/>
    <property type="match status" value="1"/>
</dbReference>
<dbReference type="InterPro" id="IPR036509">
    <property type="entry name" value="Met_Sox_Rdtase_MsrA_sf"/>
</dbReference>
<dbReference type="NCBIfam" id="NF004042">
    <property type="entry name" value="PRK05550.1"/>
    <property type="match status" value="1"/>
</dbReference>
<evidence type="ECO:0000256" key="2">
    <source>
        <dbReference type="ARBA" id="ARBA00023268"/>
    </source>
</evidence>
<gene>
    <name evidence="6" type="primary">msrB</name>
    <name evidence="7" type="synonym">msrA</name>
    <name evidence="10" type="ORF">GYA55_00680</name>
</gene>
<comment type="similarity">
    <text evidence="7">Belongs to the MsrA Met sulfoxide reductase family.</text>
</comment>
<evidence type="ECO:0000259" key="9">
    <source>
        <dbReference type="PROSITE" id="PS51790"/>
    </source>
</evidence>
<dbReference type="InterPro" id="IPR011057">
    <property type="entry name" value="Mss4-like_sf"/>
</dbReference>
<evidence type="ECO:0000256" key="7">
    <source>
        <dbReference type="HAMAP-Rule" id="MF_01401"/>
    </source>
</evidence>
<dbReference type="Proteomes" id="UP000524246">
    <property type="component" value="Unassembled WGS sequence"/>
</dbReference>
<organism evidence="10 11">
    <name type="scientific">SAR324 cluster bacterium</name>
    <dbReference type="NCBI Taxonomy" id="2024889"/>
    <lineage>
        <taxon>Bacteria</taxon>
        <taxon>Deltaproteobacteria</taxon>
        <taxon>SAR324 cluster</taxon>
    </lineage>
</organism>
<dbReference type="Pfam" id="PF01641">
    <property type="entry name" value="SelR"/>
    <property type="match status" value="1"/>
</dbReference>
<name>A0A7X9FPY7_9DELT</name>
<comment type="similarity">
    <text evidence="6">Belongs to the MsrB Met sulfoxide reductase family.</text>
</comment>
<dbReference type="FunFam" id="2.170.150.20:FF:000003">
    <property type="entry name" value="Peptide methionine sulfoxide reductase MsrB"/>
    <property type="match status" value="1"/>
</dbReference>
<keyword evidence="1 6" id="KW-0560">Oxidoreductase</keyword>
<feature type="domain" description="MsrB" evidence="9">
    <location>
        <begin position="21"/>
        <end position="143"/>
    </location>
</feature>
<dbReference type="SUPFAM" id="SSF55068">
    <property type="entry name" value="Peptide methionine sulfoxide reductase"/>
    <property type="match status" value="1"/>
</dbReference>
<feature type="region of interest" description="Disordered" evidence="8">
    <location>
        <begin position="1"/>
        <end position="21"/>
    </location>
</feature>
<evidence type="ECO:0000256" key="5">
    <source>
        <dbReference type="ARBA" id="ARBA00048782"/>
    </source>
</evidence>
<dbReference type="HAMAP" id="MF_01401">
    <property type="entry name" value="MsrA"/>
    <property type="match status" value="1"/>
</dbReference>
<keyword evidence="2" id="KW-0511">Multifunctional enzyme</keyword>
<comment type="catalytic activity">
    <reaction evidence="3 7">
        <text>L-methionyl-[protein] + [thioredoxin]-disulfide + H2O = L-methionyl-(S)-S-oxide-[protein] + [thioredoxin]-dithiol</text>
        <dbReference type="Rhea" id="RHEA:14217"/>
        <dbReference type="Rhea" id="RHEA-COMP:10698"/>
        <dbReference type="Rhea" id="RHEA-COMP:10700"/>
        <dbReference type="Rhea" id="RHEA-COMP:12313"/>
        <dbReference type="Rhea" id="RHEA-COMP:12315"/>
        <dbReference type="ChEBI" id="CHEBI:15377"/>
        <dbReference type="ChEBI" id="CHEBI:16044"/>
        <dbReference type="ChEBI" id="CHEBI:29950"/>
        <dbReference type="ChEBI" id="CHEBI:44120"/>
        <dbReference type="ChEBI" id="CHEBI:50058"/>
        <dbReference type="EC" id="1.8.4.11"/>
    </reaction>
</comment>
<evidence type="ECO:0000256" key="4">
    <source>
        <dbReference type="ARBA" id="ARBA00048488"/>
    </source>
</evidence>
<comment type="catalytic activity">
    <reaction evidence="5 7">
        <text>[thioredoxin]-disulfide + L-methionine + H2O = L-methionine (S)-S-oxide + [thioredoxin]-dithiol</text>
        <dbReference type="Rhea" id="RHEA:19993"/>
        <dbReference type="Rhea" id="RHEA-COMP:10698"/>
        <dbReference type="Rhea" id="RHEA-COMP:10700"/>
        <dbReference type="ChEBI" id="CHEBI:15377"/>
        <dbReference type="ChEBI" id="CHEBI:29950"/>
        <dbReference type="ChEBI" id="CHEBI:50058"/>
        <dbReference type="ChEBI" id="CHEBI:57844"/>
        <dbReference type="ChEBI" id="CHEBI:58772"/>
        <dbReference type="EC" id="1.8.4.11"/>
    </reaction>
</comment>
<comment type="function">
    <text evidence="7">Has an important function as a repair enzyme for proteins that have been inactivated by oxidation. Catalyzes the reversible oxidation-reduction of methionine sulfoxide in proteins to methionine.</text>
</comment>
<feature type="compositionally biased region" description="Polar residues" evidence="8">
    <location>
        <begin position="9"/>
        <end position="19"/>
    </location>
</feature>
<dbReference type="EC" id="1.8.4.12" evidence="6"/>
<dbReference type="InterPro" id="IPR002569">
    <property type="entry name" value="Met_Sox_Rdtase_MsrA_dom"/>
</dbReference>
<evidence type="ECO:0000256" key="8">
    <source>
        <dbReference type="SAM" id="MobiDB-lite"/>
    </source>
</evidence>
<dbReference type="GO" id="GO:0008113">
    <property type="term" value="F:peptide-methionine (S)-S-oxide reductase activity"/>
    <property type="evidence" value="ECO:0007669"/>
    <property type="project" value="UniProtKB-UniRule"/>
</dbReference>
<feature type="active site" evidence="7">
    <location>
        <position position="180"/>
    </location>
</feature>
<reference evidence="10 11" key="1">
    <citation type="journal article" date="2020" name="Biotechnol. Biofuels">
        <title>New insights from the biogas microbiome by comprehensive genome-resolved metagenomics of nearly 1600 species originating from multiple anaerobic digesters.</title>
        <authorList>
            <person name="Campanaro S."/>
            <person name="Treu L."/>
            <person name="Rodriguez-R L.M."/>
            <person name="Kovalovszki A."/>
            <person name="Ziels R.M."/>
            <person name="Maus I."/>
            <person name="Zhu X."/>
            <person name="Kougias P.G."/>
            <person name="Basile A."/>
            <person name="Luo G."/>
            <person name="Schluter A."/>
            <person name="Konstantinidis K.T."/>
            <person name="Angelidaki I."/>
        </authorList>
    </citation>
    <scope>NUCLEOTIDE SEQUENCE [LARGE SCALE GENOMIC DNA]</scope>
    <source>
        <strain evidence="10">AS27yjCOA_65</strain>
    </source>
</reference>
<dbReference type="PANTHER" id="PTHR43774:SF1">
    <property type="entry name" value="PEPTIDE METHIONINE SULFOXIDE REDUCTASE MSRA 2"/>
    <property type="match status" value="1"/>
</dbReference>
<dbReference type="Gene3D" id="3.30.1060.10">
    <property type="entry name" value="Peptide methionine sulphoxide reductase MsrA"/>
    <property type="match status" value="1"/>
</dbReference>
<dbReference type="HAMAP" id="MF_01400">
    <property type="entry name" value="MsrB"/>
    <property type="match status" value="1"/>
</dbReference>
<evidence type="ECO:0000313" key="11">
    <source>
        <dbReference type="Proteomes" id="UP000524246"/>
    </source>
</evidence>
<comment type="caution">
    <text evidence="6">Lacks conserved residue(s) required for the propagation of feature annotation.</text>
</comment>
<dbReference type="EC" id="1.8.4.11" evidence="7"/>
<comment type="caution">
    <text evidence="10">The sequence shown here is derived from an EMBL/GenBank/DDBJ whole genome shotgun (WGS) entry which is preliminary data.</text>
</comment>
<sequence length="325" mass="36035">MGTKDSNHSNKSSQCSFPTDDNELRELLSPEQYYVVKQNGTEAPFDNKYWDNKEEGIYVNIISGVPLFSSKDKFDSGTGWPSFRKPISNNAVVIEPDSSHGMLRNEVRSTLSDAHLGHVFDDGPGPTGSRYCINSAALRFVPLKEMEAKGYGNLIHLFDTSSQRLQSQSQSSKATFAAGCFWGVEEAFRKLPGVLNTKVGYTGGHVENPSYEEVCSDSTGHAEAIEIEFDPSIVSYRDLVSVFFNIHNPTTLNGQGPDIGTQYRSAIFYHTPEQKAQAEAVKAALVADGQFEKTIVTEILPASAFYEAEEYHQRYLEKKGRASCR</sequence>
<dbReference type="NCBIfam" id="TIGR00401">
    <property type="entry name" value="msrA"/>
    <property type="match status" value="1"/>
</dbReference>
<dbReference type="InterPro" id="IPR002579">
    <property type="entry name" value="Met_Sox_Rdtase_MsrB_dom"/>
</dbReference>
<proteinExistence type="inferred from homology"/>
<dbReference type="GO" id="GO:0033743">
    <property type="term" value="F:peptide-methionine (R)-S-oxide reductase activity"/>
    <property type="evidence" value="ECO:0007669"/>
    <property type="project" value="UniProtKB-UniRule"/>
</dbReference>
<evidence type="ECO:0000313" key="10">
    <source>
        <dbReference type="EMBL" id="NMC61659.1"/>
    </source>
</evidence>
<dbReference type="Gene3D" id="2.170.150.20">
    <property type="entry name" value="Peptide methionine sulfoxide reductase"/>
    <property type="match status" value="1"/>
</dbReference>
<dbReference type="AlphaFoldDB" id="A0A7X9FPY7"/>
<accession>A0A7X9FPY7</accession>
<dbReference type="PROSITE" id="PS51790">
    <property type="entry name" value="MSRB"/>
    <property type="match status" value="1"/>
</dbReference>